<dbReference type="InterPro" id="IPR002196">
    <property type="entry name" value="Glyco_hydro_24"/>
</dbReference>
<evidence type="ECO:0000313" key="4">
    <source>
        <dbReference type="EMBL" id="ODN41151.1"/>
    </source>
</evidence>
<dbReference type="EC" id="3.2.1.17" evidence="3"/>
<dbReference type="PANTHER" id="PTHR37406">
    <property type="entry name" value="T4-TYPE LYSOZYME 1-RELATED"/>
    <property type="match status" value="1"/>
</dbReference>
<dbReference type="Pfam" id="PF00959">
    <property type="entry name" value="Phage_lysozyme"/>
    <property type="match status" value="1"/>
</dbReference>
<dbReference type="Proteomes" id="UP000094329">
    <property type="component" value="Unassembled WGS sequence"/>
</dbReference>
<comment type="similarity">
    <text evidence="3">Belongs to the glycosyl hydrolase 24 family.</text>
</comment>
<evidence type="ECO:0000313" key="5">
    <source>
        <dbReference type="Proteomes" id="UP000094329"/>
    </source>
</evidence>
<dbReference type="InterPro" id="IPR023347">
    <property type="entry name" value="Lysozyme_dom_sf"/>
</dbReference>
<dbReference type="InterPro" id="IPR023346">
    <property type="entry name" value="Lysozyme-like_dom_sf"/>
</dbReference>
<protein>
    <recommendedName>
        <fullName evidence="3">Lysozyme</fullName>
        <ecNumber evidence="3">3.2.1.17</ecNumber>
    </recommendedName>
</protein>
<proteinExistence type="inferred from homology"/>
<dbReference type="SUPFAM" id="SSF53955">
    <property type="entry name" value="Lysozyme-like"/>
    <property type="match status" value="1"/>
</dbReference>
<keyword evidence="3" id="KW-0378">Hydrolase</keyword>
<comment type="caution">
    <text evidence="4">The sequence shown here is derived from an EMBL/GenBank/DDBJ whole genome shotgun (WGS) entry which is preliminary data.</text>
</comment>
<evidence type="ECO:0000256" key="3">
    <source>
        <dbReference type="RuleBase" id="RU003788"/>
    </source>
</evidence>
<evidence type="ECO:0000256" key="2">
    <source>
        <dbReference type="ARBA" id="ARBA00022638"/>
    </source>
</evidence>
<keyword evidence="5" id="KW-1185">Reference proteome</keyword>
<sequence>MNKQELIDSLKESEGVRFKPYRDTVGKLTIGVGRNLDDLGISDDEANYLLNNDIERVLDQCTSLPYWLSLNDERKAVIAEMLFNLGLSGVKKFKNMSAALKENNFDKAAAEMLNSKWANQVGNRAVRLANRMKLGC</sequence>
<accession>A0ABX3A0C0</accession>
<keyword evidence="1 3" id="KW-0929">Antimicrobial</keyword>
<comment type="catalytic activity">
    <reaction evidence="3">
        <text>Hydrolysis of (1-&gt;4)-beta-linkages between N-acetylmuramic acid and N-acetyl-D-glucosamine residues in a peptidoglycan and between N-acetyl-D-glucosamine residues in chitodextrins.</text>
        <dbReference type="EC" id="3.2.1.17"/>
    </reaction>
</comment>
<reference evidence="4 5" key="1">
    <citation type="submission" date="2016-08" db="EMBL/GenBank/DDBJ databases">
        <title>Draft genome sequence of Candidatus Piscirickettsia litoralis, from seawater.</title>
        <authorList>
            <person name="Wan X."/>
            <person name="Lee A.J."/>
            <person name="Hou S."/>
            <person name="Donachie S.P."/>
        </authorList>
    </citation>
    <scope>NUCLEOTIDE SEQUENCE [LARGE SCALE GENOMIC DNA]</scope>
    <source>
        <strain evidence="4 5">Y2</strain>
    </source>
</reference>
<dbReference type="InterPro" id="IPR052619">
    <property type="entry name" value="Phage_lysozyme-like"/>
</dbReference>
<dbReference type="EMBL" id="MDTU01000006">
    <property type="protein sequence ID" value="ODN41151.1"/>
    <property type="molecule type" value="Genomic_DNA"/>
</dbReference>
<gene>
    <name evidence="4" type="ORF">BGC07_17915</name>
</gene>
<dbReference type="PANTHER" id="PTHR37406:SF1">
    <property type="entry name" value="T4-TYPE LYSOZYME 1-RELATED"/>
    <property type="match status" value="1"/>
</dbReference>
<keyword evidence="2 3" id="KW-0081">Bacteriolytic enzyme</keyword>
<organism evidence="4 5">
    <name type="scientific">Piscirickettsia litoralis</name>
    <dbReference type="NCBI Taxonomy" id="1891921"/>
    <lineage>
        <taxon>Bacteria</taxon>
        <taxon>Pseudomonadati</taxon>
        <taxon>Pseudomonadota</taxon>
        <taxon>Gammaproteobacteria</taxon>
        <taxon>Thiotrichales</taxon>
        <taxon>Piscirickettsiaceae</taxon>
        <taxon>Piscirickettsia</taxon>
    </lineage>
</organism>
<name>A0ABX3A0C0_9GAMM</name>
<dbReference type="Gene3D" id="1.10.530.40">
    <property type="match status" value="1"/>
</dbReference>
<dbReference type="RefSeq" id="WP_069314424.1">
    <property type="nucleotide sequence ID" value="NZ_MDTU01000006.1"/>
</dbReference>
<evidence type="ECO:0000256" key="1">
    <source>
        <dbReference type="ARBA" id="ARBA00022529"/>
    </source>
</evidence>
<keyword evidence="3" id="KW-0326">Glycosidase</keyword>